<dbReference type="Pfam" id="PF01135">
    <property type="entry name" value="PCMT"/>
    <property type="match status" value="1"/>
</dbReference>
<comment type="subcellular location">
    <subcellularLocation>
        <location evidence="1">Cytoplasm</location>
    </subcellularLocation>
</comment>
<reference evidence="13 14" key="1">
    <citation type="journal article" date="2010" name="J. Bacteriol.">
        <title>Biochemical characterization of a novel indole prenyltransferase from Streptomyces sp. SN-593.</title>
        <authorList>
            <person name="Takahashi S."/>
            <person name="Takagi H."/>
            <person name="Toyoda A."/>
            <person name="Uramoto M."/>
            <person name="Nogawa T."/>
            <person name="Ueki M."/>
            <person name="Sakaki Y."/>
            <person name="Osada H."/>
        </authorList>
    </citation>
    <scope>NUCLEOTIDE SEQUENCE [LARGE SCALE GENOMIC DNA]</scope>
    <source>
        <strain evidence="13 14">SN-593</strain>
    </source>
</reference>
<evidence type="ECO:0000256" key="5">
    <source>
        <dbReference type="ARBA" id="ARBA00022490"/>
    </source>
</evidence>
<keyword evidence="5" id="KW-0963">Cytoplasm</keyword>
<organism evidence="13 14">
    <name type="scientific">Actinacidiphila reveromycinica</name>
    <dbReference type="NCBI Taxonomy" id="659352"/>
    <lineage>
        <taxon>Bacteria</taxon>
        <taxon>Bacillati</taxon>
        <taxon>Actinomycetota</taxon>
        <taxon>Actinomycetes</taxon>
        <taxon>Kitasatosporales</taxon>
        <taxon>Streptomycetaceae</taxon>
        <taxon>Actinacidiphila</taxon>
    </lineage>
</organism>
<evidence type="ECO:0000256" key="10">
    <source>
        <dbReference type="ARBA" id="ARBA00031323"/>
    </source>
</evidence>
<feature type="compositionally biased region" description="Acidic residues" evidence="12">
    <location>
        <begin position="66"/>
        <end position="76"/>
    </location>
</feature>
<gene>
    <name evidence="13" type="ORF">RVR_3253</name>
</gene>
<proteinExistence type="inferred from homology"/>
<evidence type="ECO:0000256" key="3">
    <source>
        <dbReference type="ARBA" id="ARBA00011890"/>
    </source>
</evidence>
<evidence type="ECO:0000256" key="6">
    <source>
        <dbReference type="ARBA" id="ARBA00022603"/>
    </source>
</evidence>
<evidence type="ECO:0000256" key="7">
    <source>
        <dbReference type="ARBA" id="ARBA00022679"/>
    </source>
</evidence>
<dbReference type="RefSeq" id="WP_202233768.1">
    <property type="nucleotide sequence ID" value="NZ_AP018365.1"/>
</dbReference>
<dbReference type="SUPFAM" id="SSF53335">
    <property type="entry name" value="S-adenosyl-L-methionine-dependent methyltransferases"/>
    <property type="match status" value="1"/>
</dbReference>
<name>A0A7U3VNB8_9ACTN</name>
<dbReference type="Gene3D" id="3.40.50.150">
    <property type="entry name" value="Vaccinia Virus protein VP39"/>
    <property type="match status" value="1"/>
</dbReference>
<evidence type="ECO:0000256" key="9">
    <source>
        <dbReference type="ARBA" id="ARBA00030757"/>
    </source>
</evidence>
<evidence type="ECO:0000256" key="2">
    <source>
        <dbReference type="ARBA" id="ARBA00005369"/>
    </source>
</evidence>
<dbReference type="GO" id="GO:0004719">
    <property type="term" value="F:protein-L-isoaspartate (D-aspartate) O-methyltransferase activity"/>
    <property type="evidence" value="ECO:0007669"/>
    <property type="project" value="UniProtKB-EC"/>
</dbReference>
<evidence type="ECO:0000313" key="14">
    <source>
        <dbReference type="Proteomes" id="UP000595703"/>
    </source>
</evidence>
<evidence type="ECO:0000256" key="12">
    <source>
        <dbReference type="SAM" id="MobiDB-lite"/>
    </source>
</evidence>
<accession>A0A7U3VNB8</accession>
<evidence type="ECO:0000313" key="13">
    <source>
        <dbReference type="EMBL" id="BBA97482.1"/>
    </source>
</evidence>
<comment type="similarity">
    <text evidence="2">Belongs to the methyltransferase superfamily. L-isoaspartyl/D-aspartyl protein methyltransferase family.</text>
</comment>
<reference evidence="13 14" key="4">
    <citation type="journal article" date="2020" name="Sci. Rep.">
        <title>beta-carboline chemical signals induce reveromycin production through a LuxR family regulator in Streptomyces sp. SN-593.</title>
        <authorList>
            <person name="Panthee S."/>
            <person name="Kito N."/>
            <person name="Hayashi T."/>
            <person name="Shimizu T."/>
            <person name="Ishikawa J."/>
            <person name="Hamamoto H."/>
            <person name="Osada H."/>
            <person name="Takahashi S."/>
        </authorList>
    </citation>
    <scope>NUCLEOTIDE SEQUENCE [LARGE SCALE GENOMIC DNA]</scope>
    <source>
        <strain evidence="13 14">SN-593</strain>
    </source>
</reference>
<dbReference type="GO" id="GO:0005737">
    <property type="term" value="C:cytoplasm"/>
    <property type="evidence" value="ECO:0007669"/>
    <property type="project" value="UniProtKB-SubCell"/>
</dbReference>
<keyword evidence="8" id="KW-0949">S-adenosyl-L-methionine</keyword>
<dbReference type="InterPro" id="IPR000682">
    <property type="entry name" value="PCMT"/>
</dbReference>
<dbReference type="EC" id="2.1.1.77" evidence="3"/>
<reference evidence="13 14" key="3">
    <citation type="journal article" date="2011" name="Nat. Chem. Biol.">
        <title>Reveromycin A biosynthesis uses RevG and RevJ for stereospecific spiroacetal formation.</title>
        <authorList>
            <person name="Takahashi S."/>
            <person name="Toyoda A."/>
            <person name="Sekiyama Y."/>
            <person name="Takagi H."/>
            <person name="Nogawa T."/>
            <person name="Uramoto M."/>
            <person name="Suzuki R."/>
            <person name="Koshino H."/>
            <person name="Kumano T."/>
            <person name="Panthee S."/>
            <person name="Dairi T."/>
            <person name="Ishikawa J."/>
            <person name="Ikeda H."/>
            <person name="Sakaki Y."/>
            <person name="Osada H."/>
        </authorList>
    </citation>
    <scope>NUCLEOTIDE SEQUENCE [LARGE SCALE GENOMIC DNA]</scope>
    <source>
        <strain evidence="13 14">SN-593</strain>
    </source>
</reference>
<dbReference type="EMBL" id="AP018365">
    <property type="protein sequence ID" value="BBA97482.1"/>
    <property type="molecule type" value="Genomic_DNA"/>
</dbReference>
<evidence type="ECO:0000256" key="4">
    <source>
        <dbReference type="ARBA" id="ARBA00013346"/>
    </source>
</evidence>
<evidence type="ECO:0000256" key="8">
    <source>
        <dbReference type="ARBA" id="ARBA00022691"/>
    </source>
</evidence>
<dbReference type="PANTHER" id="PTHR11579:SF0">
    <property type="entry name" value="PROTEIN-L-ISOASPARTATE(D-ASPARTATE) O-METHYLTRANSFERASE"/>
    <property type="match status" value="1"/>
</dbReference>
<dbReference type="Proteomes" id="UP000595703">
    <property type="component" value="Chromosome"/>
</dbReference>
<dbReference type="GO" id="GO:0032259">
    <property type="term" value="P:methylation"/>
    <property type="evidence" value="ECO:0007669"/>
    <property type="project" value="UniProtKB-KW"/>
</dbReference>
<dbReference type="PANTHER" id="PTHR11579">
    <property type="entry name" value="PROTEIN-L-ISOASPARTATE O-METHYLTRANSFERASE"/>
    <property type="match status" value="1"/>
</dbReference>
<sequence>MAGTGPDGRQQGRRGQRYAAAAGSLRARMVSRIVAGGGLTDPAWRAAFEEVPRDLFVLDDEGGYEDGYDDGYEDEPAGGGGGDGGGYAGFDGWSGRRLAAAYEDRPIATRVVGGELVSSSSQPSLMALMCQALDVHGGERVLEIGAGTGYNAALLAHRLGPGTVTTIDLEPEITAAARAHLDAYGTEAARSVAVVTGDGALGHPPRAPYDRIMATCELPGVPAAWLEQCVPGGLALLPLAAGLVALTVHGPGRAEGRFLPTPAYFVPLRGASGAPAGTPEHGLAVSVFGRASAADRTRYGLTVDGPDQWIWRDRPDGPHTWPIAGT</sequence>
<dbReference type="InterPro" id="IPR029063">
    <property type="entry name" value="SAM-dependent_MTases_sf"/>
</dbReference>
<keyword evidence="6 13" id="KW-0489">Methyltransferase</keyword>
<dbReference type="KEGG" id="arev:RVR_3253"/>
<keyword evidence="7 13" id="KW-0808">Transferase</keyword>
<reference evidence="13 14" key="2">
    <citation type="journal article" date="2011" name="J. Antibiot.">
        <title>Furaquinocins I and J: novel polyketide isoprenoid hybrid compounds from Streptomyces reveromyceticus SN-593.</title>
        <authorList>
            <person name="Panthee S."/>
            <person name="Takahashi S."/>
            <person name="Takagi H."/>
            <person name="Nogawa T."/>
            <person name="Oowada E."/>
            <person name="Uramoto M."/>
            <person name="Osada H."/>
        </authorList>
    </citation>
    <scope>NUCLEOTIDE SEQUENCE [LARGE SCALE GENOMIC DNA]</scope>
    <source>
        <strain evidence="13 14">SN-593</strain>
    </source>
</reference>
<keyword evidence="14" id="KW-1185">Reference proteome</keyword>
<dbReference type="CDD" id="cd02440">
    <property type="entry name" value="AdoMet_MTases"/>
    <property type="match status" value="1"/>
</dbReference>
<feature type="region of interest" description="Disordered" evidence="12">
    <location>
        <begin position="66"/>
        <end position="85"/>
    </location>
</feature>
<dbReference type="AlphaFoldDB" id="A0A7U3VNB8"/>
<feature type="region of interest" description="Disordered" evidence="12">
    <location>
        <begin position="1"/>
        <end position="20"/>
    </location>
</feature>
<evidence type="ECO:0000256" key="11">
    <source>
        <dbReference type="ARBA" id="ARBA00031350"/>
    </source>
</evidence>
<protein>
    <recommendedName>
        <fullName evidence="4">Protein-L-isoaspartate O-methyltransferase</fullName>
        <ecNumber evidence="3">2.1.1.77</ecNumber>
    </recommendedName>
    <alternativeName>
        <fullName evidence="11">L-isoaspartyl protein carboxyl methyltransferase</fullName>
    </alternativeName>
    <alternativeName>
        <fullName evidence="9">Protein L-isoaspartyl methyltransferase</fullName>
    </alternativeName>
    <alternativeName>
        <fullName evidence="10">Protein-beta-aspartate methyltransferase</fullName>
    </alternativeName>
</protein>
<evidence type="ECO:0000256" key="1">
    <source>
        <dbReference type="ARBA" id="ARBA00004496"/>
    </source>
</evidence>